<sequence>MIDSMRTVSTGKVEIGAFKIFGPVFNNKISPLDRFEECSIFRKHDYALDITYFMSSLDSHLLNLLRNKYWVNSFSSSSLLANWDYAAELVFDLAEKLEEAEDQMDHTFLESSHLEKEVRCGELWYLPLSVVKFSNIEEMTIQWMVGLKCRMEDQSLIDAWCIKVSGSGPQGLPLSRPAPVRQLLQVRPHRVSLQRHEPLGVYRAMRARSSYLSAFVPLSNDFFARQNRRRNAILVDVIPPSNLGHFPQDSIANGLASRFGGYPSDFHVARYRERDYVVFLSEWVPCEQLLRRETLTRGNPASLLSLGPLPRADDFTVRMVDLSGTGASWPSTISLTSSKTLKSASEMCQSPCSFNWNVGRALKMLEESSHATNVLTRMILTCRSRPGGHQIPTTAAKGATEGGFRRLADRPTPTPLGIRRKSAIEGDPLPLHQPLPLLVAKDDVLPPQHVRTRVHDDSTKTHLKAADPSPPPRCPPSITRCLLAVDPSPARGVGFDLPLFFQIQTL</sequence>
<dbReference type="Pfam" id="PF18323">
    <property type="entry name" value="CSN5_C"/>
    <property type="match status" value="1"/>
</dbReference>
<evidence type="ECO:0000313" key="3">
    <source>
        <dbReference type="EMBL" id="CAD1825933.1"/>
    </source>
</evidence>
<dbReference type="AlphaFoldDB" id="A0A6V7P510"/>
<evidence type="ECO:0000259" key="2">
    <source>
        <dbReference type="Pfam" id="PF18323"/>
    </source>
</evidence>
<accession>A0A6V7P510</accession>
<dbReference type="EMBL" id="LR862145">
    <property type="protein sequence ID" value="CAD1825933.1"/>
    <property type="molecule type" value="Genomic_DNA"/>
</dbReference>
<evidence type="ECO:0000256" key="1">
    <source>
        <dbReference type="SAM" id="MobiDB-lite"/>
    </source>
</evidence>
<organism evidence="3">
    <name type="scientific">Ananas comosus var. bracteatus</name>
    <name type="common">red pineapple</name>
    <dbReference type="NCBI Taxonomy" id="296719"/>
    <lineage>
        <taxon>Eukaryota</taxon>
        <taxon>Viridiplantae</taxon>
        <taxon>Streptophyta</taxon>
        <taxon>Embryophyta</taxon>
        <taxon>Tracheophyta</taxon>
        <taxon>Spermatophyta</taxon>
        <taxon>Magnoliopsida</taxon>
        <taxon>Liliopsida</taxon>
        <taxon>Poales</taxon>
        <taxon>Bromeliaceae</taxon>
        <taxon>Bromelioideae</taxon>
        <taxon>Ananas</taxon>
    </lineage>
</organism>
<gene>
    <name evidence="3" type="ORF">CB5_LOCUS9144</name>
</gene>
<dbReference type="InterPro" id="IPR040961">
    <property type="entry name" value="CSN5_C"/>
</dbReference>
<proteinExistence type="predicted"/>
<reference evidence="3" key="1">
    <citation type="submission" date="2020-07" db="EMBL/GenBank/DDBJ databases">
        <authorList>
            <person name="Lin J."/>
        </authorList>
    </citation>
    <scope>NUCLEOTIDE SEQUENCE</scope>
</reference>
<dbReference type="Gene3D" id="3.40.140.10">
    <property type="entry name" value="Cytidine Deaminase, domain 2"/>
    <property type="match status" value="1"/>
</dbReference>
<feature type="region of interest" description="Disordered" evidence="1">
    <location>
        <begin position="454"/>
        <end position="474"/>
    </location>
</feature>
<feature type="domain" description="Cop9 signalosome subunit 5 C-terminal" evidence="2">
    <location>
        <begin position="75"/>
        <end position="115"/>
    </location>
</feature>
<protein>
    <recommendedName>
        <fullName evidence="2">Cop9 signalosome subunit 5 C-terminal domain-containing protein</fullName>
    </recommendedName>
</protein>
<name>A0A6V7P510_ANACO</name>